<reference evidence="1" key="1">
    <citation type="submission" date="2023-07" db="EMBL/GenBank/DDBJ databases">
        <title>Chromosome-level Genome Assembly of Striped Snakehead (Channa striata).</title>
        <authorList>
            <person name="Liu H."/>
        </authorList>
    </citation>
    <scope>NUCLEOTIDE SEQUENCE</scope>
    <source>
        <strain evidence="1">Gz</strain>
        <tissue evidence="1">Muscle</tissue>
    </source>
</reference>
<comment type="caution">
    <text evidence="1">The sequence shown here is derived from an EMBL/GenBank/DDBJ whole genome shotgun (WGS) entry which is preliminary data.</text>
</comment>
<dbReference type="AlphaFoldDB" id="A0AA88LKU1"/>
<evidence type="ECO:0000313" key="2">
    <source>
        <dbReference type="Proteomes" id="UP001187415"/>
    </source>
</evidence>
<sequence length="167" mass="17570">MVSSYEPSSALQKAVEELNAYPEGRIEGFLATWGYAFVVEVGRYYSRLYNFEVFSTCNKDAEESLDDAAEHCRETGAKFKVEGFGAGASPGGSTAGSPFIRPAYGHVRPMTTLGTQRYTGLLGSKTHPFPVPLTPTSLGCAATSVFSAGASPLSGLPPSGSENGTIV</sequence>
<evidence type="ECO:0000313" key="1">
    <source>
        <dbReference type="EMBL" id="KAK2821074.1"/>
    </source>
</evidence>
<gene>
    <name evidence="1" type="ORF">Q5P01_024033</name>
</gene>
<proteinExistence type="predicted"/>
<protein>
    <submittedName>
        <fullName evidence="1">Uncharacterized protein</fullName>
    </submittedName>
</protein>
<organism evidence="1 2">
    <name type="scientific">Channa striata</name>
    <name type="common">Snakehead murrel</name>
    <name type="synonym">Ophicephalus striatus</name>
    <dbReference type="NCBI Taxonomy" id="64152"/>
    <lineage>
        <taxon>Eukaryota</taxon>
        <taxon>Metazoa</taxon>
        <taxon>Chordata</taxon>
        <taxon>Craniata</taxon>
        <taxon>Vertebrata</taxon>
        <taxon>Euteleostomi</taxon>
        <taxon>Actinopterygii</taxon>
        <taxon>Neopterygii</taxon>
        <taxon>Teleostei</taxon>
        <taxon>Neoteleostei</taxon>
        <taxon>Acanthomorphata</taxon>
        <taxon>Anabantaria</taxon>
        <taxon>Anabantiformes</taxon>
        <taxon>Channoidei</taxon>
        <taxon>Channidae</taxon>
        <taxon>Channa</taxon>
    </lineage>
</organism>
<name>A0AA88LKU1_CHASR</name>
<dbReference type="Proteomes" id="UP001187415">
    <property type="component" value="Unassembled WGS sequence"/>
</dbReference>
<accession>A0AA88LKU1</accession>
<keyword evidence="2" id="KW-1185">Reference proteome</keyword>
<dbReference type="EMBL" id="JAUPFM010000019">
    <property type="protein sequence ID" value="KAK2821074.1"/>
    <property type="molecule type" value="Genomic_DNA"/>
</dbReference>